<organism evidence="1 2">
    <name type="scientific">Saccharothrix coeruleofusca</name>
    <dbReference type="NCBI Taxonomy" id="33919"/>
    <lineage>
        <taxon>Bacteria</taxon>
        <taxon>Bacillati</taxon>
        <taxon>Actinomycetota</taxon>
        <taxon>Actinomycetes</taxon>
        <taxon>Pseudonocardiales</taxon>
        <taxon>Pseudonocardiaceae</taxon>
        <taxon>Saccharothrix</taxon>
    </lineage>
</organism>
<dbReference type="EMBL" id="BMRG01000004">
    <property type="protein sequence ID" value="GGP53668.1"/>
    <property type="molecule type" value="Genomic_DNA"/>
</dbReference>
<keyword evidence="2" id="KW-1185">Reference proteome</keyword>
<evidence type="ECO:0000313" key="1">
    <source>
        <dbReference type="EMBL" id="GGP53668.1"/>
    </source>
</evidence>
<accession>A0A918AKN6</accession>
<sequence>MRLRRVIVVLMSGQGRAVRDITSLMQVNEDYMRDVIHAFNQTGGVGRLSSAIRTRLLLTAPCPVLLDVDCAAVARRDGWRHSWAAGWHRPSTVRAGTCFGRFR</sequence>
<protein>
    <recommendedName>
        <fullName evidence="3">Winged helix-turn helix protein</fullName>
    </recommendedName>
</protein>
<comment type="caution">
    <text evidence="1">The sequence shown here is derived from an EMBL/GenBank/DDBJ whole genome shotgun (WGS) entry which is preliminary data.</text>
</comment>
<reference evidence="1" key="1">
    <citation type="journal article" date="2014" name="Int. J. Syst. Evol. Microbiol.">
        <title>Complete genome sequence of Corynebacterium casei LMG S-19264T (=DSM 44701T), isolated from a smear-ripened cheese.</title>
        <authorList>
            <consortium name="US DOE Joint Genome Institute (JGI-PGF)"/>
            <person name="Walter F."/>
            <person name="Albersmeier A."/>
            <person name="Kalinowski J."/>
            <person name="Ruckert C."/>
        </authorList>
    </citation>
    <scope>NUCLEOTIDE SEQUENCE</scope>
    <source>
        <strain evidence="1">JCM 3313</strain>
    </source>
</reference>
<evidence type="ECO:0008006" key="3">
    <source>
        <dbReference type="Google" id="ProtNLM"/>
    </source>
</evidence>
<name>A0A918AKN6_9PSEU</name>
<reference evidence="1" key="2">
    <citation type="submission" date="2020-09" db="EMBL/GenBank/DDBJ databases">
        <authorList>
            <person name="Sun Q."/>
            <person name="Ohkuma M."/>
        </authorList>
    </citation>
    <scope>NUCLEOTIDE SEQUENCE</scope>
    <source>
        <strain evidence="1">JCM 3313</strain>
    </source>
</reference>
<dbReference type="AlphaFoldDB" id="A0A918AKN6"/>
<proteinExistence type="predicted"/>
<dbReference type="Proteomes" id="UP000639606">
    <property type="component" value="Unassembled WGS sequence"/>
</dbReference>
<gene>
    <name evidence="1" type="ORF">GCM10010185_27300</name>
</gene>
<evidence type="ECO:0000313" key="2">
    <source>
        <dbReference type="Proteomes" id="UP000639606"/>
    </source>
</evidence>